<reference evidence="1" key="1">
    <citation type="submission" date="2020-08" db="EMBL/GenBank/DDBJ databases">
        <authorList>
            <person name="Cejkova D."/>
            <person name="Kubasova T."/>
            <person name="Jahodarova E."/>
            <person name="Rychlik I."/>
        </authorList>
    </citation>
    <scope>NUCLEOTIDE SEQUENCE</scope>
    <source>
        <strain evidence="1">An559</strain>
    </source>
</reference>
<proteinExistence type="predicted"/>
<evidence type="ECO:0000313" key="2">
    <source>
        <dbReference type="Proteomes" id="UP000774750"/>
    </source>
</evidence>
<protein>
    <submittedName>
        <fullName evidence="1">Uncharacterized protein</fullName>
    </submittedName>
</protein>
<dbReference type="AlphaFoldDB" id="A0A939BDW7"/>
<dbReference type="RefSeq" id="WP_204444165.1">
    <property type="nucleotide sequence ID" value="NZ_JACJKY010000002.1"/>
</dbReference>
<reference evidence="1" key="2">
    <citation type="journal article" date="2021" name="Sci. Rep.">
        <title>The distribution of antibiotic resistance genes in chicken gut microbiota commensals.</title>
        <authorList>
            <person name="Juricova H."/>
            <person name="Matiasovicova J."/>
            <person name="Kubasova T."/>
            <person name="Cejkova D."/>
            <person name="Rychlik I."/>
        </authorList>
    </citation>
    <scope>NUCLEOTIDE SEQUENCE</scope>
    <source>
        <strain evidence="1">An559</strain>
    </source>
</reference>
<sequence length="92" mass="10789">MKKTEIYPNNEVIYALPPEPIDETEPVCLVDYMLPQNGERSLDYSRMRRFGEDDFKLKIGGTTYEISTHFNPKGRQCVMEQFKELILSEKLI</sequence>
<evidence type="ECO:0000313" key="1">
    <source>
        <dbReference type="EMBL" id="MBM6919888.1"/>
    </source>
</evidence>
<name>A0A939BDW7_9FIRM</name>
<dbReference type="Proteomes" id="UP000774750">
    <property type="component" value="Unassembled WGS sequence"/>
</dbReference>
<organism evidence="1 2">
    <name type="scientific">Merdimmobilis hominis</name>
    <dbReference type="NCBI Taxonomy" id="2897707"/>
    <lineage>
        <taxon>Bacteria</taxon>
        <taxon>Bacillati</taxon>
        <taxon>Bacillota</taxon>
        <taxon>Clostridia</taxon>
        <taxon>Eubacteriales</taxon>
        <taxon>Oscillospiraceae</taxon>
        <taxon>Merdimmobilis</taxon>
    </lineage>
</organism>
<accession>A0A939BDW7</accession>
<comment type="caution">
    <text evidence="1">The sequence shown here is derived from an EMBL/GenBank/DDBJ whole genome shotgun (WGS) entry which is preliminary data.</text>
</comment>
<dbReference type="EMBL" id="JACJKY010000002">
    <property type="protein sequence ID" value="MBM6919888.1"/>
    <property type="molecule type" value="Genomic_DNA"/>
</dbReference>
<gene>
    <name evidence="1" type="ORF">H6A12_01745</name>
</gene>
<keyword evidence="2" id="KW-1185">Reference proteome</keyword>